<dbReference type="Proteomes" id="UP000677228">
    <property type="component" value="Unassembled WGS sequence"/>
</dbReference>
<accession>A0A814KN00</accession>
<feature type="region of interest" description="Disordered" evidence="1">
    <location>
        <begin position="108"/>
        <end position="147"/>
    </location>
</feature>
<dbReference type="EMBL" id="CAJNOQ010004306">
    <property type="protein sequence ID" value="CAF1053466.1"/>
    <property type="molecule type" value="Genomic_DNA"/>
</dbReference>
<gene>
    <name evidence="3" type="ORF">GPM918_LOCUS16406</name>
    <name evidence="4" type="ORF">OVA965_LOCUS30435</name>
    <name evidence="5" type="ORF">SRO942_LOCUS16403</name>
    <name evidence="6" type="ORF">TMI583_LOCUS31236</name>
</gene>
<keyword evidence="2" id="KW-0812">Transmembrane</keyword>
<keyword evidence="2" id="KW-0472">Membrane</keyword>
<feature type="compositionally biased region" description="Basic residues" evidence="1">
    <location>
        <begin position="195"/>
        <end position="206"/>
    </location>
</feature>
<keyword evidence="2" id="KW-1133">Transmembrane helix</keyword>
<comment type="caution">
    <text evidence="3">The sequence shown here is derived from an EMBL/GenBank/DDBJ whole genome shotgun (WGS) entry which is preliminary data.</text>
</comment>
<dbReference type="EMBL" id="CAJOBA010043747">
    <property type="protein sequence ID" value="CAF4154116.1"/>
    <property type="molecule type" value="Genomic_DNA"/>
</dbReference>
<evidence type="ECO:0000313" key="4">
    <source>
        <dbReference type="EMBL" id="CAF1343065.1"/>
    </source>
</evidence>
<dbReference type="Proteomes" id="UP000681722">
    <property type="component" value="Unassembled WGS sequence"/>
</dbReference>
<dbReference type="Proteomes" id="UP000663829">
    <property type="component" value="Unassembled WGS sequence"/>
</dbReference>
<evidence type="ECO:0000313" key="5">
    <source>
        <dbReference type="EMBL" id="CAF3822704.1"/>
    </source>
</evidence>
<proteinExistence type="predicted"/>
<keyword evidence="7" id="KW-1185">Reference proteome</keyword>
<evidence type="ECO:0000256" key="2">
    <source>
        <dbReference type="SAM" id="Phobius"/>
    </source>
</evidence>
<organism evidence="3 7">
    <name type="scientific">Didymodactylos carnosus</name>
    <dbReference type="NCBI Taxonomy" id="1234261"/>
    <lineage>
        <taxon>Eukaryota</taxon>
        <taxon>Metazoa</taxon>
        <taxon>Spiralia</taxon>
        <taxon>Gnathifera</taxon>
        <taxon>Rotifera</taxon>
        <taxon>Eurotatoria</taxon>
        <taxon>Bdelloidea</taxon>
        <taxon>Philodinida</taxon>
        <taxon>Philodinidae</taxon>
        <taxon>Didymodactylos</taxon>
    </lineage>
</organism>
<protein>
    <submittedName>
        <fullName evidence="3">Uncharacterized protein</fullName>
    </submittedName>
</protein>
<feature type="transmembrane region" description="Helical" evidence="2">
    <location>
        <begin position="47"/>
        <end position="69"/>
    </location>
</feature>
<dbReference type="AlphaFoldDB" id="A0A814KN00"/>
<name>A0A814KN00_9BILA</name>
<reference evidence="3" key="1">
    <citation type="submission" date="2021-02" db="EMBL/GenBank/DDBJ databases">
        <authorList>
            <person name="Nowell W R."/>
        </authorList>
    </citation>
    <scope>NUCLEOTIDE SEQUENCE</scope>
</reference>
<evidence type="ECO:0000313" key="7">
    <source>
        <dbReference type="Proteomes" id="UP000663829"/>
    </source>
</evidence>
<feature type="transmembrane region" description="Helical" evidence="2">
    <location>
        <begin position="21"/>
        <end position="41"/>
    </location>
</feature>
<dbReference type="Proteomes" id="UP000682733">
    <property type="component" value="Unassembled WGS sequence"/>
</dbReference>
<evidence type="ECO:0000313" key="3">
    <source>
        <dbReference type="EMBL" id="CAF1053466.1"/>
    </source>
</evidence>
<sequence>MDFYRALCYFRVRLLETGASIKLKSDLLILTLYVILFLSGVKMFSNNLFLSVLCSFCVFFQIYLIDSAASSLSASGRRKKQSNPTKYIEHDQSDPHHLLTKAISKQTDLCPQQSSKEPEEGKIRRPNVDRRPFEDDSNDSDVGLTEVQIEAKEERKQRLLSQLRRDVQPVSSESITNPKRERDKKIDSADGGPVRRPHPKKRKMSAYKKAENFDRVWSAHMSGDRSRLPPIPYTATAVSADTDQEALAAMALQEKINKY</sequence>
<feature type="compositionally biased region" description="Basic and acidic residues" evidence="1">
    <location>
        <begin position="116"/>
        <end position="134"/>
    </location>
</feature>
<feature type="compositionally biased region" description="Basic and acidic residues" evidence="1">
    <location>
        <begin position="178"/>
        <end position="188"/>
    </location>
</feature>
<dbReference type="EMBL" id="CAJOBC010004305">
    <property type="protein sequence ID" value="CAF3822704.1"/>
    <property type="molecule type" value="Genomic_DNA"/>
</dbReference>
<feature type="region of interest" description="Disordered" evidence="1">
    <location>
        <begin position="160"/>
        <end position="206"/>
    </location>
</feature>
<evidence type="ECO:0000256" key="1">
    <source>
        <dbReference type="SAM" id="MobiDB-lite"/>
    </source>
</evidence>
<dbReference type="EMBL" id="CAJNOK010022115">
    <property type="protein sequence ID" value="CAF1343065.1"/>
    <property type="molecule type" value="Genomic_DNA"/>
</dbReference>
<evidence type="ECO:0000313" key="6">
    <source>
        <dbReference type="EMBL" id="CAF4154116.1"/>
    </source>
</evidence>